<gene>
    <name evidence="3" type="ORF">EV702DRAFT_1205374</name>
</gene>
<dbReference type="Gene3D" id="3.40.50.300">
    <property type="entry name" value="P-loop containing nucleotide triphosphate hydrolases"/>
    <property type="match status" value="1"/>
</dbReference>
<proteinExistence type="predicted"/>
<accession>A0A9P6ZFZ6</accession>
<dbReference type="OrthoDB" id="4760524at2759"/>
<dbReference type="PANTHER" id="PTHR10039:SF14">
    <property type="entry name" value="NACHT DOMAIN-CONTAINING PROTEIN"/>
    <property type="match status" value="1"/>
</dbReference>
<dbReference type="InterPro" id="IPR027417">
    <property type="entry name" value="P-loop_NTPase"/>
</dbReference>
<sequence length="434" mass="48616">MSDDQVLEGIWAKLSEVAVKGAQYNSPERHPHPKCLQGTRVDLLKYIHGFLDDTEKNQLVWLHGTAGVGKSAVAFTVAERMRGLKVTEQTKVEKRLGGTFFFSREKTERRTAGFFFATVVYQLATNFPSIRKDVKRIIRDNPALLDPNTPLCDQMEALFLKPLRLLRLRLCGCSSLSFVVDALDECTSEPELTDLILSLARALRDPDLPVTHILLTSRSESHINKVMQNEEVRSLVREIPVRTSGEGGIISLDGADVDSDICTFLRHSFKELESRHPDFPQPSVDDLAKLASRAGRRFIVASTMMKFIIDDEDNDPRDRLQLMLELTSELLPGTEVYKLYDCILSTCANPKRAYMHLSIVAALADPLPISQISSLLGPGLGRDVQTTLIQLRSVIDIPTNTSLPVNIYHSSIRDYVSKPSNCSLPERFKKVRPS</sequence>
<protein>
    <recommendedName>
        <fullName evidence="2">Nephrocystin 3-like N-terminal domain-containing protein</fullName>
    </recommendedName>
</protein>
<dbReference type="EMBL" id="JABBWD010000145">
    <property type="protein sequence ID" value="KAG1763821.1"/>
    <property type="molecule type" value="Genomic_DNA"/>
</dbReference>
<keyword evidence="1" id="KW-0677">Repeat</keyword>
<name>A0A9P6ZFZ6_9AGAM</name>
<comment type="caution">
    <text evidence="3">The sequence shown here is derived from an EMBL/GenBank/DDBJ whole genome shotgun (WGS) entry which is preliminary data.</text>
</comment>
<evidence type="ECO:0000313" key="4">
    <source>
        <dbReference type="Proteomes" id="UP000714275"/>
    </source>
</evidence>
<dbReference type="SUPFAM" id="SSF52540">
    <property type="entry name" value="P-loop containing nucleoside triphosphate hydrolases"/>
    <property type="match status" value="1"/>
</dbReference>
<feature type="domain" description="Nephrocystin 3-like N-terminal" evidence="2">
    <location>
        <begin position="50"/>
        <end position="218"/>
    </location>
</feature>
<organism evidence="3 4">
    <name type="scientific">Suillus placidus</name>
    <dbReference type="NCBI Taxonomy" id="48579"/>
    <lineage>
        <taxon>Eukaryota</taxon>
        <taxon>Fungi</taxon>
        <taxon>Dikarya</taxon>
        <taxon>Basidiomycota</taxon>
        <taxon>Agaricomycotina</taxon>
        <taxon>Agaricomycetes</taxon>
        <taxon>Agaricomycetidae</taxon>
        <taxon>Boletales</taxon>
        <taxon>Suillineae</taxon>
        <taxon>Suillaceae</taxon>
        <taxon>Suillus</taxon>
    </lineage>
</organism>
<reference evidence="3" key="1">
    <citation type="journal article" date="2020" name="New Phytol.">
        <title>Comparative genomics reveals dynamic genome evolution in host specialist ectomycorrhizal fungi.</title>
        <authorList>
            <person name="Lofgren L.A."/>
            <person name="Nguyen N.H."/>
            <person name="Vilgalys R."/>
            <person name="Ruytinx J."/>
            <person name="Liao H.L."/>
            <person name="Branco S."/>
            <person name="Kuo A."/>
            <person name="LaButti K."/>
            <person name="Lipzen A."/>
            <person name="Andreopoulos W."/>
            <person name="Pangilinan J."/>
            <person name="Riley R."/>
            <person name="Hundley H."/>
            <person name="Na H."/>
            <person name="Barry K."/>
            <person name="Grigoriev I.V."/>
            <person name="Stajich J.E."/>
            <person name="Kennedy P.G."/>
        </authorList>
    </citation>
    <scope>NUCLEOTIDE SEQUENCE</scope>
    <source>
        <strain evidence="3">DOB743</strain>
    </source>
</reference>
<evidence type="ECO:0000256" key="1">
    <source>
        <dbReference type="ARBA" id="ARBA00022737"/>
    </source>
</evidence>
<keyword evidence="4" id="KW-1185">Reference proteome</keyword>
<dbReference type="InterPro" id="IPR056884">
    <property type="entry name" value="NPHP3-like_N"/>
</dbReference>
<dbReference type="PANTHER" id="PTHR10039">
    <property type="entry name" value="AMELOGENIN"/>
    <property type="match status" value="1"/>
</dbReference>
<evidence type="ECO:0000259" key="2">
    <source>
        <dbReference type="Pfam" id="PF24883"/>
    </source>
</evidence>
<evidence type="ECO:0000313" key="3">
    <source>
        <dbReference type="EMBL" id="KAG1763821.1"/>
    </source>
</evidence>
<dbReference type="AlphaFoldDB" id="A0A9P6ZFZ6"/>
<dbReference type="Proteomes" id="UP000714275">
    <property type="component" value="Unassembled WGS sequence"/>
</dbReference>
<dbReference type="Pfam" id="PF24883">
    <property type="entry name" value="NPHP3_N"/>
    <property type="match status" value="1"/>
</dbReference>